<feature type="compositionally biased region" description="Basic and acidic residues" evidence="5">
    <location>
        <begin position="265"/>
        <end position="276"/>
    </location>
</feature>
<dbReference type="GO" id="GO:0016491">
    <property type="term" value="F:oxidoreductase activity"/>
    <property type="evidence" value="ECO:0007669"/>
    <property type="project" value="InterPro"/>
</dbReference>
<evidence type="ECO:0000256" key="6">
    <source>
        <dbReference type="SAM" id="Phobius"/>
    </source>
</evidence>
<dbReference type="AlphaFoldDB" id="A0A2W4ZDT1"/>
<feature type="transmembrane region" description="Helical" evidence="6">
    <location>
        <begin position="50"/>
        <end position="69"/>
    </location>
</feature>
<feature type="domain" description="Fatty acid hydroxylase" evidence="7">
    <location>
        <begin position="95"/>
        <end position="230"/>
    </location>
</feature>
<keyword evidence="3 6" id="KW-1133">Transmembrane helix</keyword>
<evidence type="ECO:0000313" key="9">
    <source>
        <dbReference type="Proteomes" id="UP000248614"/>
    </source>
</evidence>
<evidence type="ECO:0000256" key="2">
    <source>
        <dbReference type="ARBA" id="ARBA00022692"/>
    </source>
</evidence>
<feature type="region of interest" description="Disordered" evidence="5">
    <location>
        <begin position="246"/>
        <end position="299"/>
    </location>
</feature>
<comment type="subcellular location">
    <subcellularLocation>
        <location evidence="1">Membrane</location>
    </subcellularLocation>
</comment>
<dbReference type="InterPro" id="IPR006694">
    <property type="entry name" value="Fatty_acid_hydroxylase"/>
</dbReference>
<feature type="transmembrane region" description="Helical" evidence="6">
    <location>
        <begin position="165"/>
        <end position="184"/>
    </location>
</feature>
<dbReference type="GO" id="GO:0005506">
    <property type="term" value="F:iron ion binding"/>
    <property type="evidence" value="ECO:0007669"/>
    <property type="project" value="InterPro"/>
</dbReference>
<feature type="transmembrane region" description="Helical" evidence="6">
    <location>
        <begin position="6"/>
        <end position="29"/>
    </location>
</feature>
<evidence type="ECO:0000256" key="4">
    <source>
        <dbReference type="ARBA" id="ARBA00023136"/>
    </source>
</evidence>
<feature type="transmembrane region" description="Helical" evidence="6">
    <location>
        <begin position="89"/>
        <end position="108"/>
    </location>
</feature>
<gene>
    <name evidence="8" type="ORF">DI632_04045</name>
</gene>
<dbReference type="GO" id="GO:0016020">
    <property type="term" value="C:membrane"/>
    <property type="evidence" value="ECO:0007669"/>
    <property type="project" value="UniProtKB-SubCell"/>
</dbReference>
<evidence type="ECO:0000313" key="8">
    <source>
        <dbReference type="EMBL" id="PZO79826.1"/>
    </source>
</evidence>
<protein>
    <submittedName>
        <fullName evidence="8">Sterol desaturase</fullName>
    </submittedName>
</protein>
<evidence type="ECO:0000256" key="3">
    <source>
        <dbReference type="ARBA" id="ARBA00022989"/>
    </source>
</evidence>
<sequence>MPLAILLSPVAMTVIVGVRYLLASAGFAFATRARHPGLYRGLDAQIAKEIRWSLLSAAIYGIPAGIVAWGWQHRGWTQIYAQVHAYPLWYLPLSVLLYLFAHDTWFYWTHRWMHRPKWFRIAHAVHHASRPPTAWAAMAFHPIEALTGAVVIPLLVFLIPIHIGALALVLTIMTVMGVTNHMGWEMFPRFMWTGRLGGWLITASHHQRHHERYGCNFGLYFRFWDRVCGTDGGLGDFEKERARVARRAARGGGDTGAGDAAGGHADGHARRPDQRPALDQGRGSPVPDRGSGELPRLHR</sequence>
<comment type="caution">
    <text evidence="8">The sequence shown here is derived from an EMBL/GenBank/DDBJ whole genome shotgun (WGS) entry which is preliminary data.</text>
</comment>
<reference evidence="8 9" key="1">
    <citation type="submission" date="2017-08" db="EMBL/GenBank/DDBJ databases">
        <title>Infants hospitalized years apart are colonized by the same room-sourced microbial strains.</title>
        <authorList>
            <person name="Brooks B."/>
            <person name="Olm M.R."/>
            <person name="Firek B.A."/>
            <person name="Baker R."/>
            <person name="Thomas B.C."/>
            <person name="Morowitz M.J."/>
            <person name="Banfield J.F."/>
        </authorList>
    </citation>
    <scope>NUCLEOTIDE SEQUENCE [LARGE SCALE GENOMIC DNA]</scope>
    <source>
        <strain evidence="8">S2_018_000_R3_110</strain>
    </source>
</reference>
<accession>A0A2W4ZDT1</accession>
<dbReference type="GO" id="GO:0008610">
    <property type="term" value="P:lipid biosynthetic process"/>
    <property type="evidence" value="ECO:0007669"/>
    <property type="project" value="InterPro"/>
</dbReference>
<name>A0A2W4ZDT1_9SPHN</name>
<feature type="compositionally biased region" description="Gly residues" evidence="5">
    <location>
        <begin position="250"/>
        <end position="261"/>
    </location>
</feature>
<evidence type="ECO:0000256" key="1">
    <source>
        <dbReference type="ARBA" id="ARBA00004370"/>
    </source>
</evidence>
<dbReference type="Pfam" id="PF04116">
    <property type="entry name" value="FA_hydroxylase"/>
    <property type="match status" value="1"/>
</dbReference>
<dbReference type="EMBL" id="QFNF01000006">
    <property type="protein sequence ID" value="PZO79826.1"/>
    <property type="molecule type" value="Genomic_DNA"/>
</dbReference>
<evidence type="ECO:0000256" key="5">
    <source>
        <dbReference type="SAM" id="MobiDB-lite"/>
    </source>
</evidence>
<organism evidence="8 9">
    <name type="scientific">Sphingomonas hengshuiensis</name>
    <dbReference type="NCBI Taxonomy" id="1609977"/>
    <lineage>
        <taxon>Bacteria</taxon>
        <taxon>Pseudomonadati</taxon>
        <taxon>Pseudomonadota</taxon>
        <taxon>Alphaproteobacteria</taxon>
        <taxon>Sphingomonadales</taxon>
        <taxon>Sphingomonadaceae</taxon>
        <taxon>Sphingomonas</taxon>
    </lineage>
</organism>
<dbReference type="Proteomes" id="UP000248614">
    <property type="component" value="Unassembled WGS sequence"/>
</dbReference>
<keyword evidence="2 6" id="KW-0812">Transmembrane</keyword>
<keyword evidence="4 6" id="KW-0472">Membrane</keyword>
<evidence type="ECO:0000259" key="7">
    <source>
        <dbReference type="Pfam" id="PF04116"/>
    </source>
</evidence>
<dbReference type="InterPro" id="IPR050307">
    <property type="entry name" value="Sterol_Desaturase_Related"/>
</dbReference>
<proteinExistence type="predicted"/>
<dbReference type="PANTHER" id="PTHR11863">
    <property type="entry name" value="STEROL DESATURASE"/>
    <property type="match status" value="1"/>
</dbReference>